<evidence type="ECO:0000259" key="3">
    <source>
        <dbReference type="Pfam" id="PF01553"/>
    </source>
</evidence>
<feature type="transmembrane region" description="Helical" evidence="2">
    <location>
        <begin position="12"/>
        <end position="31"/>
    </location>
</feature>
<feature type="transmembrane region" description="Helical" evidence="2">
    <location>
        <begin position="561"/>
        <end position="582"/>
    </location>
</feature>
<dbReference type="GO" id="GO:0005774">
    <property type="term" value="C:vacuolar membrane"/>
    <property type="evidence" value="ECO:0007669"/>
    <property type="project" value="TreeGrafter"/>
</dbReference>
<dbReference type="GO" id="GO:1904262">
    <property type="term" value="P:negative regulation of TORC1 signaling"/>
    <property type="evidence" value="ECO:0007669"/>
    <property type="project" value="TreeGrafter"/>
</dbReference>
<dbReference type="Pfam" id="PF01553">
    <property type="entry name" value="Acyltransferase"/>
    <property type="match status" value="1"/>
</dbReference>
<evidence type="ECO:0000256" key="2">
    <source>
        <dbReference type="SAM" id="Phobius"/>
    </source>
</evidence>
<dbReference type="GO" id="GO:1990130">
    <property type="term" value="C:GATOR1 complex"/>
    <property type="evidence" value="ECO:0007669"/>
    <property type="project" value="TreeGrafter"/>
</dbReference>
<dbReference type="GO" id="GO:0005096">
    <property type="term" value="F:GTPase activator activity"/>
    <property type="evidence" value="ECO:0007669"/>
    <property type="project" value="TreeGrafter"/>
</dbReference>
<dbReference type="OrthoDB" id="338854at2759"/>
<dbReference type="PANTHER" id="PTHR12991:SF10">
    <property type="entry name" value="GATOR COMPLEX PROTEIN NPRL2"/>
    <property type="match status" value="1"/>
</dbReference>
<feature type="domain" description="Phospholipid/glycerol acyltransferase" evidence="3">
    <location>
        <begin position="96"/>
        <end position="218"/>
    </location>
</feature>
<dbReference type="PANTHER" id="PTHR12991">
    <property type="entry name" value="NITROGEN PERMEASE REGULATOR 2/TUMOR SUPPRESSOR CANDIDATE 4"/>
    <property type="match status" value="1"/>
</dbReference>
<keyword evidence="2" id="KW-0472">Membrane</keyword>
<evidence type="ECO:0000313" key="5">
    <source>
        <dbReference type="Proteomes" id="UP000466442"/>
    </source>
</evidence>
<gene>
    <name evidence="4" type="ORF">GE061_004694</name>
</gene>
<dbReference type="GO" id="GO:0010508">
    <property type="term" value="P:positive regulation of autophagy"/>
    <property type="evidence" value="ECO:0007669"/>
    <property type="project" value="TreeGrafter"/>
</dbReference>
<dbReference type="InterPro" id="IPR002123">
    <property type="entry name" value="Plipid/glycerol_acylTrfase"/>
</dbReference>
<reference evidence="4" key="1">
    <citation type="journal article" date="2021" name="Mol. Ecol. Resour.">
        <title>Apolygus lucorum genome provides insights into omnivorousness and mesophyll feeding.</title>
        <authorList>
            <person name="Liu Y."/>
            <person name="Liu H."/>
            <person name="Wang H."/>
            <person name="Huang T."/>
            <person name="Liu B."/>
            <person name="Yang B."/>
            <person name="Yin L."/>
            <person name="Li B."/>
            <person name="Zhang Y."/>
            <person name="Zhang S."/>
            <person name="Jiang F."/>
            <person name="Zhang X."/>
            <person name="Ren Y."/>
            <person name="Wang B."/>
            <person name="Wang S."/>
            <person name="Lu Y."/>
            <person name="Wu K."/>
            <person name="Fan W."/>
            <person name="Wang G."/>
        </authorList>
    </citation>
    <scope>NUCLEOTIDE SEQUENCE</scope>
    <source>
        <strain evidence="4">12Hb</strain>
    </source>
</reference>
<dbReference type="InterPro" id="IPR009348">
    <property type="entry name" value="NPR2-like"/>
</dbReference>
<evidence type="ECO:0000313" key="4">
    <source>
        <dbReference type="EMBL" id="KAF6202296.1"/>
    </source>
</evidence>
<dbReference type="GO" id="GO:0016746">
    <property type="term" value="F:acyltransferase activity"/>
    <property type="evidence" value="ECO:0007669"/>
    <property type="project" value="InterPro"/>
</dbReference>
<keyword evidence="2" id="KW-1133">Transmembrane helix</keyword>
<dbReference type="Proteomes" id="UP000466442">
    <property type="component" value="Linkage Group LG12"/>
</dbReference>
<keyword evidence="5" id="KW-1185">Reference proteome</keyword>
<dbReference type="CDD" id="cd07987">
    <property type="entry name" value="LPLAT_MGAT-like"/>
    <property type="match status" value="1"/>
</dbReference>
<dbReference type="Pfam" id="PF06218">
    <property type="entry name" value="NPR2"/>
    <property type="match status" value="2"/>
</dbReference>
<comment type="caution">
    <text evidence="4">The sequence shown here is derived from an EMBL/GenBank/DDBJ whole genome shotgun (WGS) entry which is preliminary data.</text>
</comment>
<feature type="transmembrane region" description="Helical" evidence="2">
    <location>
        <begin position="38"/>
        <end position="58"/>
    </location>
</feature>
<accession>A0A8S9X2J5</accession>
<name>A0A8S9X2J5_APOLU</name>
<dbReference type="AlphaFoldDB" id="A0A8S9X2J5"/>
<organism evidence="4 5">
    <name type="scientific">Apolygus lucorum</name>
    <name type="common">Small green plant bug</name>
    <name type="synonym">Lygocoris lucorum</name>
    <dbReference type="NCBI Taxonomy" id="248454"/>
    <lineage>
        <taxon>Eukaryota</taxon>
        <taxon>Metazoa</taxon>
        <taxon>Ecdysozoa</taxon>
        <taxon>Arthropoda</taxon>
        <taxon>Hexapoda</taxon>
        <taxon>Insecta</taxon>
        <taxon>Pterygota</taxon>
        <taxon>Neoptera</taxon>
        <taxon>Paraneoptera</taxon>
        <taxon>Hemiptera</taxon>
        <taxon>Heteroptera</taxon>
        <taxon>Panheteroptera</taxon>
        <taxon>Cimicomorpha</taxon>
        <taxon>Miridae</taxon>
        <taxon>Mirini</taxon>
        <taxon>Apolygus</taxon>
    </lineage>
</organism>
<comment type="similarity">
    <text evidence="1">Belongs to the NPR2 family.</text>
</comment>
<dbReference type="EMBL" id="WIXP02000012">
    <property type="protein sequence ID" value="KAF6202296.1"/>
    <property type="molecule type" value="Genomic_DNA"/>
</dbReference>
<keyword evidence="2" id="KW-0812">Transmembrane</keyword>
<evidence type="ECO:0000256" key="1">
    <source>
        <dbReference type="ARBA" id="ARBA00008433"/>
    </source>
</evidence>
<protein>
    <recommendedName>
        <fullName evidence="3">Phospholipid/glycerol acyltransferase domain-containing protein</fullName>
    </recommendedName>
</protein>
<dbReference type="GO" id="GO:0034198">
    <property type="term" value="P:cellular response to amino acid starvation"/>
    <property type="evidence" value="ECO:0007669"/>
    <property type="project" value="TreeGrafter"/>
</dbReference>
<proteinExistence type="inferred from homology"/>
<sequence length="717" mass="82239">MITLRDVFDFILHYLVDYIDIDVTLWISWALMPLMITFLLPVMIMLLLYTSAVILYIYKYKEPLRDAYELDFWDGARKTVAALWDAHGWVWHGYDIEGLENFPTDEPVLFVYYHGALPIDLYYFISRVYLIRNKLVHSVADRFLFKIPGWSIIAEVLKVIPGTVQECSNILKNGDCLAVSPGGVYEAQFSDHNYKLMWNRRVGFAKVAIDAKVRIVPMFTVNLREAFRQVTSFRRFWLWLYSKWRFPFIPIYGGFPVKLKTVLGPPISYDFNEGNPEALAQLAAKGINDLIEQHQKLPGSILRGVFERVYMSPKSKSQGNLGMDKNRFFEGCGKEGPIRCIFFCEFHPTAGPKISCQVPADSISKDTFEAVSVYLITKAQLLRSTLTITTCGIKILGFPVRIDNKKYPRNAFYFNMCFVCDSWARTVQYESVVKKLSDFLTALEVENSFLSQREENPMNAIRLTEMMEQALHDLNSTGTCTLTEGCSSTHLKVTKIRPDPPPVLDHQVPVIVESMDLYQSEQWDLTTQQVLPHIDGINHVAKIAAFADVENNLVKTCLQNLVYYGVIYMVPIFLYSNCYAVTSKLRRLAVDRKLQDDCLRAVSRSSWQLPHFRDVFKLYCSMNHGTTVKDLCLRFNLQLLKIDERKLVQFGLVEGLIRRIHKYPTIVMDGVSGEAASLYPHFTGSFSYDEICCQLGMSSLQLDAMVEKDANVTVVYR</sequence>